<dbReference type="InterPro" id="IPR011990">
    <property type="entry name" value="TPR-like_helical_dom_sf"/>
</dbReference>
<keyword evidence="2 3" id="KW-0802">TPR repeat</keyword>
<keyword evidence="1" id="KW-0677">Repeat</keyword>
<dbReference type="Pfam" id="PF14559">
    <property type="entry name" value="TPR_19"/>
    <property type="match status" value="1"/>
</dbReference>
<feature type="repeat" description="TPR" evidence="3">
    <location>
        <begin position="51"/>
        <end position="84"/>
    </location>
</feature>
<dbReference type="eggNOG" id="COG2890">
    <property type="taxonomic scope" value="Bacteria"/>
</dbReference>
<evidence type="ECO:0000313" key="4">
    <source>
        <dbReference type="EMBL" id="EME70716.1"/>
    </source>
</evidence>
<evidence type="ECO:0000256" key="2">
    <source>
        <dbReference type="ARBA" id="ARBA00022803"/>
    </source>
</evidence>
<dbReference type="InterPro" id="IPR019734">
    <property type="entry name" value="TPR_rpt"/>
</dbReference>
<dbReference type="PANTHER" id="PTHR44943">
    <property type="entry name" value="CELLULOSE SYNTHASE OPERON PROTEIN C"/>
    <property type="match status" value="1"/>
</dbReference>
<proteinExistence type="predicted"/>
<dbReference type="Gene3D" id="1.25.40.10">
    <property type="entry name" value="Tetratricopeptide repeat domain"/>
    <property type="match status" value="1"/>
</dbReference>
<dbReference type="SUPFAM" id="SSF48452">
    <property type="entry name" value="TPR-like"/>
    <property type="match status" value="1"/>
</dbReference>
<reference evidence="4 5" key="1">
    <citation type="journal article" date="2014" name="Genome Announc.">
        <title>Draft Genome Sequence of Magnetospirillum sp. Strain SO-1, a Freshwater Magnetotactic Bacterium Isolated from the Ol'khovka River, Russia.</title>
        <authorList>
            <person name="Grouzdev D.S."/>
            <person name="Dziuba M.V."/>
            <person name="Sukhacheva M.S."/>
            <person name="Mardanov A.V."/>
            <person name="Beletskiy A.V."/>
            <person name="Kuznetsov B.B."/>
            <person name="Skryabin K.G."/>
        </authorList>
    </citation>
    <scope>NUCLEOTIDE SEQUENCE [LARGE SCALE GENOMIC DNA]</scope>
    <source>
        <strain evidence="4 5">SO-1</strain>
    </source>
</reference>
<gene>
    <name evidence="4" type="ORF">H261_06651</name>
</gene>
<evidence type="ECO:0000256" key="3">
    <source>
        <dbReference type="PROSITE-ProRule" id="PRU00339"/>
    </source>
</evidence>
<evidence type="ECO:0000256" key="1">
    <source>
        <dbReference type="ARBA" id="ARBA00022737"/>
    </source>
</evidence>
<dbReference type="EMBL" id="AONQ01000013">
    <property type="protein sequence ID" value="EME70716.1"/>
    <property type="molecule type" value="Genomic_DNA"/>
</dbReference>
<dbReference type="PATRIC" id="fig|1244869.3.peg.1338"/>
<protein>
    <submittedName>
        <fullName evidence="4">Uncharacterized protein</fullName>
    </submittedName>
</protein>
<dbReference type="OrthoDB" id="7343073at2"/>
<evidence type="ECO:0000313" key="5">
    <source>
        <dbReference type="Proteomes" id="UP000011744"/>
    </source>
</evidence>
<dbReference type="SUPFAM" id="SSF53335">
    <property type="entry name" value="S-adenosyl-L-methionine-dependent methyltransferases"/>
    <property type="match status" value="1"/>
</dbReference>
<dbReference type="InterPro" id="IPR051685">
    <property type="entry name" value="Ycf3/AcsC/BcsC/TPR_MFPF"/>
</dbReference>
<dbReference type="Proteomes" id="UP000011744">
    <property type="component" value="Unassembled WGS sequence"/>
</dbReference>
<dbReference type="SMART" id="SM00028">
    <property type="entry name" value="TPR"/>
    <property type="match status" value="3"/>
</dbReference>
<keyword evidence="5" id="KW-1185">Reference proteome</keyword>
<dbReference type="STRING" id="1244869.H261_06651"/>
<dbReference type="eggNOG" id="COG0457">
    <property type="taxonomic scope" value="Bacteria"/>
</dbReference>
<dbReference type="PROSITE" id="PS50005">
    <property type="entry name" value="TPR"/>
    <property type="match status" value="1"/>
</dbReference>
<dbReference type="Gene3D" id="3.40.50.150">
    <property type="entry name" value="Vaccinia Virus protein VP39"/>
    <property type="match status" value="1"/>
</dbReference>
<comment type="caution">
    <text evidence="4">The sequence shown here is derived from an EMBL/GenBank/DDBJ whole genome shotgun (WGS) entry which is preliminary data.</text>
</comment>
<dbReference type="InterPro" id="IPR029063">
    <property type="entry name" value="SAM-dependent_MTases_sf"/>
</dbReference>
<dbReference type="PANTHER" id="PTHR44943:SF8">
    <property type="entry name" value="TPR REPEAT-CONTAINING PROTEIN MJ0263"/>
    <property type="match status" value="1"/>
</dbReference>
<dbReference type="RefSeq" id="WP_008615653.1">
    <property type="nucleotide sequence ID" value="NZ_AONQ01000013.1"/>
</dbReference>
<accession>M2YCK4</accession>
<organism evidence="4 5">
    <name type="scientific">Paramagnetospirillum caucaseum</name>
    <dbReference type="NCBI Taxonomy" id="1244869"/>
    <lineage>
        <taxon>Bacteria</taxon>
        <taxon>Pseudomonadati</taxon>
        <taxon>Pseudomonadota</taxon>
        <taxon>Alphaproteobacteria</taxon>
        <taxon>Rhodospirillales</taxon>
        <taxon>Magnetospirillaceae</taxon>
        <taxon>Paramagnetospirillum</taxon>
    </lineage>
</organism>
<name>M2YCK4_9PROT</name>
<dbReference type="AlphaFoldDB" id="M2YCK4"/>
<sequence>MTDSRRAEAGSDSEEQARLHFFKGNELYLVRRFKEASEEFRAALRHKSGHPRSLYNLAMSELGLDHLEEAESLLRQAIAADPDYREAHGNLILLYKRLDDYAAAEQCLERARAKWPDDPNIIRMAEGFQREAFARQAEARRKQLTAYLARESGMKVLNGPFAGMLVNDKTSWGDGDIASRILGCYEEELNDALERAIARSPSVVVNVGCAEGHFAIGLARRLPDSTVFAHDISDDARRLCRETAEANGVAGHVTIDAACTHEILRRHLAGRDRALAVLDCEGAELYLLDPAAVPELECCDLIIECHDFLDRTITPTLFDRFSRTHDVEKVVEAGRNPNKYPLLHHMHSSDRWLVVSEGRPEFMHWLVCWSKR</sequence>